<evidence type="ECO:0000313" key="2">
    <source>
        <dbReference type="Proteomes" id="UP000828390"/>
    </source>
</evidence>
<reference evidence="1" key="1">
    <citation type="journal article" date="2019" name="bioRxiv">
        <title>The Genome of the Zebra Mussel, Dreissena polymorpha: A Resource for Invasive Species Research.</title>
        <authorList>
            <person name="McCartney M.A."/>
            <person name="Auch B."/>
            <person name="Kono T."/>
            <person name="Mallez S."/>
            <person name="Zhang Y."/>
            <person name="Obille A."/>
            <person name="Becker A."/>
            <person name="Abrahante J.E."/>
            <person name="Garbe J."/>
            <person name="Badalamenti J.P."/>
            <person name="Herman A."/>
            <person name="Mangelson H."/>
            <person name="Liachko I."/>
            <person name="Sullivan S."/>
            <person name="Sone E.D."/>
            <person name="Koren S."/>
            <person name="Silverstein K.A.T."/>
            <person name="Beckman K.B."/>
            <person name="Gohl D.M."/>
        </authorList>
    </citation>
    <scope>NUCLEOTIDE SEQUENCE</scope>
    <source>
        <strain evidence="1">Duluth1</strain>
        <tissue evidence="1">Whole animal</tissue>
    </source>
</reference>
<sequence length="233" mass="26294">MHVLNEPWQEVILQIHVDGDLWLYEPKQVTLLTGERFIDILKTHFEIYEPSDKNDELVQAVMGGDAKHVYAIIRQAYADFRESTSASFGVDGSSNFFVVDANGDRRTFIPDEITKDGITNAIECKAVDTPQDLARGDLVRILPSSWYYCSRDMKPTLGKVGTIVKVFGLKLHIHVCGKRYLFRKEDVALVNRGPLLQVLSRLYDDISDVVLTTTLSLIVAFCNYAESDTLTFA</sequence>
<accession>A0A9D3YPD6</accession>
<dbReference type="EMBL" id="JAIWYP010000015">
    <property type="protein sequence ID" value="KAH3703686.1"/>
    <property type="molecule type" value="Genomic_DNA"/>
</dbReference>
<comment type="caution">
    <text evidence="1">The sequence shown here is derived from an EMBL/GenBank/DDBJ whole genome shotgun (WGS) entry which is preliminary data.</text>
</comment>
<organism evidence="1 2">
    <name type="scientific">Dreissena polymorpha</name>
    <name type="common">Zebra mussel</name>
    <name type="synonym">Mytilus polymorpha</name>
    <dbReference type="NCBI Taxonomy" id="45954"/>
    <lineage>
        <taxon>Eukaryota</taxon>
        <taxon>Metazoa</taxon>
        <taxon>Spiralia</taxon>
        <taxon>Lophotrochozoa</taxon>
        <taxon>Mollusca</taxon>
        <taxon>Bivalvia</taxon>
        <taxon>Autobranchia</taxon>
        <taxon>Heteroconchia</taxon>
        <taxon>Euheterodonta</taxon>
        <taxon>Imparidentia</taxon>
        <taxon>Neoheterodontei</taxon>
        <taxon>Myida</taxon>
        <taxon>Dreissenoidea</taxon>
        <taxon>Dreissenidae</taxon>
        <taxon>Dreissena</taxon>
    </lineage>
</organism>
<dbReference type="AlphaFoldDB" id="A0A9D3YPD6"/>
<reference evidence="1" key="2">
    <citation type="submission" date="2020-11" db="EMBL/GenBank/DDBJ databases">
        <authorList>
            <person name="McCartney M.A."/>
            <person name="Auch B."/>
            <person name="Kono T."/>
            <person name="Mallez S."/>
            <person name="Becker A."/>
            <person name="Gohl D.M."/>
            <person name="Silverstein K.A.T."/>
            <person name="Koren S."/>
            <person name="Bechman K.B."/>
            <person name="Herman A."/>
            <person name="Abrahante J.E."/>
            <person name="Garbe J."/>
        </authorList>
    </citation>
    <scope>NUCLEOTIDE SEQUENCE</scope>
    <source>
        <strain evidence="1">Duluth1</strain>
        <tissue evidence="1">Whole animal</tissue>
    </source>
</reference>
<evidence type="ECO:0000313" key="1">
    <source>
        <dbReference type="EMBL" id="KAH3703686.1"/>
    </source>
</evidence>
<protein>
    <submittedName>
        <fullName evidence="1">Uncharacterized protein</fullName>
    </submittedName>
</protein>
<name>A0A9D3YPD6_DREPO</name>
<keyword evidence="2" id="KW-1185">Reference proteome</keyword>
<gene>
    <name evidence="1" type="ORF">DPMN_078728</name>
</gene>
<dbReference type="Proteomes" id="UP000828390">
    <property type="component" value="Unassembled WGS sequence"/>
</dbReference>
<proteinExistence type="predicted"/>